<name>A0ABR2MAW8_9ASPA</name>
<evidence type="ECO:0000313" key="2">
    <source>
        <dbReference type="Proteomes" id="UP001412067"/>
    </source>
</evidence>
<protein>
    <submittedName>
        <fullName evidence="1">Uncharacterized protein</fullName>
    </submittedName>
</protein>
<dbReference type="EMBL" id="JBBWWR010000010">
    <property type="protein sequence ID" value="KAK8960739.1"/>
    <property type="molecule type" value="Genomic_DNA"/>
</dbReference>
<evidence type="ECO:0000313" key="1">
    <source>
        <dbReference type="EMBL" id="KAK8960739.1"/>
    </source>
</evidence>
<organism evidence="1 2">
    <name type="scientific">Platanthera guangdongensis</name>
    <dbReference type="NCBI Taxonomy" id="2320717"/>
    <lineage>
        <taxon>Eukaryota</taxon>
        <taxon>Viridiplantae</taxon>
        <taxon>Streptophyta</taxon>
        <taxon>Embryophyta</taxon>
        <taxon>Tracheophyta</taxon>
        <taxon>Spermatophyta</taxon>
        <taxon>Magnoliopsida</taxon>
        <taxon>Liliopsida</taxon>
        <taxon>Asparagales</taxon>
        <taxon>Orchidaceae</taxon>
        <taxon>Orchidoideae</taxon>
        <taxon>Orchideae</taxon>
        <taxon>Orchidinae</taxon>
        <taxon>Platanthera</taxon>
    </lineage>
</organism>
<proteinExistence type="predicted"/>
<dbReference type="Proteomes" id="UP001412067">
    <property type="component" value="Unassembled WGS sequence"/>
</dbReference>
<sequence length="114" mass="12272">MEGVVCLTDELEVAINVEVGLRYVEEFLLHRGGAAGRSCCLLGVELLPGAAVVCSIVVVEVKGLPLLRSLPMTAQMHLLKLFSIDRKGILHGKMGVCSSGQIVKYSRIGDHLRS</sequence>
<gene>
    <name evidence="1" type="ORF">KSP40_PGU002761</name>
</gene>
<keyword evidence="2" id="KW-1185">Reference proteome</keyword>
<comment type="caution">
    <text evidence="1">The sequence shown here is derived from an EMBL/GenBank/DDBJ whole genome shotgun (WGS) entry which is preliminary data.</text>
</comment>
<reference evidence="1 2" key="1">
    <citation type="journal article" date="2022" name="Nat. Plants">
        <title>Genomes of leafy and leafless Platanthera orchids illuminate the evolution of mycoheterotrophy.</title>
        <authorList>
            <person name="Li M.H."/>
            <person name="Liu K.W."/>
            <person name="Li Z."/>
            <person name="Lu H.C."/>
            <person name="Ye Q.L."/>
            <person name="Zhang D."/>
            <person name="Wang J.Y."/>
            <person name="Li Y.F."/>
            <person name="Zhong Z.M."/>
            <person name="Liu X."/>
            <person name="Yu X."/>
            <person name="Liu D.K."/>
            <person name="Tu X.D."/>
            <person name="Liu B."/>
            <person name="Hao Y."/>
            <person name="Liao X.Y."/>
            <person name="Jiang Y.T."/>
            <person name="Sun W.H."/>
            <person name="Chen J."/>
            <person name="Chen Y.Q."/>
            <person name="Ai Y."/>
            <person name="Zhai J.W."/>
            <person name="Wu S.S."/>
            <person name="Zhou Z."/>
            <person name="Hsiao Y.Y."/>
            <person name="Wu W.L."/>
            <person name="Chen Y.Y."/>
            <person name="Lin Y.F."/>
            <person name="Hsu J.L."/>
            <person name="Li C.Y."/>
            <person name="Wang Z.W."/>
            <person name="Zhao X."/>
            <person name="Zhong W.Y."/>
            <person name="Ma X.K."/>
            <person name="Ma L."/>
            <person name="Huang J."/>
            <person name="Chen G.Z."/>
            <person name="Huang M.Z."/>
            <person name="Huang L."/>
            <person name="Peng D.H."/>
            <person name="Luo Y.B."/>
            <person name="Zou S.Q."/>
            <person name="Chen S.P."/>
            <person name="Lan S."/>
            <person name="Tsai W.C."/>
            <person name="Van de Peer Y."/>
            <person name="Liu Z.J."/>
        </authorList>
    </citation>
    <scope>NUCLEOTIDE SEQUENCE [LARGE SCALE GENOMIC DNA]</scope>
    <source>
        <strain evidence="1">Lor288</strain>
    </source>
</reference>
<accession>A0ABR2MAW8</accession>